<dbReference type="Proteomes" id="UP000257109">
    <property type="component" value="Unassembled WGS sequence"/>
</dbReference>
<accession>A0A371GVT6</accession>
<feature type="non-terminal residue" evidence="1">
    <location>
        <position position="1"/>
    </location>
</feature>
<sequence>MEPPLHLASYFPSLNTKAHARQGMGSGCFPASHYTMSGIFDGKQPVVAVSSQSTLITLAVCAVYARGTPPAHSCHLKGLGVSKPNLAQDRYPTHFPRHVSPRNFKHNIFSSFIGRLNAHVELYIANSNTASLAPNNLNPGVPKPKFVFLHLLHFSSHLTFISRDSARMTAATSVPASKAGLEFEIERLRKERSVLMQEGFQSAELIQKQIVSFLAKLFENPAFLTCLCMRRRFVKQHKGQIGAQTQYPNRVSDFSKEGQIVRNQFDWRNVTISSEIPEMYPVSLEESLNYLSQALAKELSEGESDNR</sequence>
<keyword evidence="2" id="KW-1185">Reference proteome</keyword>
<organism evidence="1 2">
    <name type="scientific">Mucuna pruriens</name>
    <name type="common">Velvet bean</name>
    <name type="synonym">Dolichos pruriens</name>
    <dbReference type="NCBI Taxonomy" id="157652"/>
    <lineage>
        <taxon>Eukaryota</taxon>
        <taxon>Viridiplantae</taxon>
        <taxon>Streptophyta</taxon>
        <taxon>Embryophyta</taxon>
        <taxon>Tracheophyta</taxon>
        <taxon>Spermatophyta</taxon>
        <taxon>Magnoliopsida</taxon>
        <taxon>eudicotyledons</taxon>
        <taxon>Gunneridae</taxon>
        <taxon>Pentapetalae</taxon>
        <taxon>rosids</taxon>
        <taxon>fabids</taxon>
        <taxon>Fabales</taxon>
        <taxon>Fabaceae</taxon>
        <taxon>Papilionoideae</taxon>
        <taxon>50 kb inversion clade</taxon>
        <taxon>NPAAA clade</taxon>
        <taxon>indigoferoid/millettioid clade</taxon>
        <taxon>Phaseoleae</taxon>
        <taxon>Mucuna</taxon>
    </lineage>
</organism>
<protein>
    <submittedName>
        <fullName evidence="1">Heat stress transcription factor A-3</fullName>
    </submittedName>
</protein>
<proteinExistence type="predicted"/>
<dbReference type="OrthoDB" id="60033at2759"/>
<dbReference type="STRING" id="157652.A0A371GVT6"/>
<gene>
    <name evidence="1" type="primary">HSFA3</name>
    <name evidence="1" type="ORF">CR513_22921</name>
</gene>
<name>A0A371GVT6_MUCPR</name>
<dbReference type="AlphaFoldDB" id="A0A371GVT6"/>
<comment type="caution">
    <text evidence="1">The sequence shown here is derived from an EMBL/GenBank/DDBJ whole genome shotgun (WGS) entry which is preliminary data.</text>
</comment>
<evidence type="ECO:0000313" key="2">
    <source>
        <dbReference type="Proteomes" id="UP000257109"/>
    </source>
</evidence>
<evidence type="ECO:0000313" key="1">
    <source>
        <dbReference type="EMBL" id="RDX94664.1"/>
    </source>
</evidence>
<dbReference type="EMBL" id="QJKJ01004312">
    <property type="protein sequence ID" value="RDX94664.1"/>
    <property type="molecule type" value="Genomic_DNA"/>
</dbReference>
<reference evidence="1" key="1">
    <citation type="submission" date="2018-05" db="EMBL/GenBank/DDBJ databases">
        <title>Draft genome of Mucuna pruriens seed.</title>
        <authorList>
            <person name="Nnadi N.E."/>
            <person name="Vos R."/>
            <person name="Hasami M.H."/>
            <person name="Devisetty U.K."/>
            <person name="Aguiy J.C."/>
        </authorList>
    </citation>
    <scope>NUCLEOTIDE SEQUENCE [LARGE SCALE GENOMIC DNA]</scope>
    <source>
        <strain evidence="1">JCA_2017</strain>
    </source>
</reference>